<name>A0A5E9FVE1_9MICO</name>
<dbReference type="EMBL" id="FNIB01000001">
    <property type="protein sequence ID" value="SDM61331.1"/>
    <property type="molecule type" value="Genomic_DNA"/>
</dbReference>
<protein>
    <submittedName>
        <fullName evidence="2">Para-nitrobenzyl esterase</fullName>
    </submittedName>
</protein>
<dbReference type="SUPFAM" id="SSF53474">
    <property type="entry name" value="alpha/beta-Hydrolases"/>
    <property type="match status" value="1"/>
</dbReference>
<dbReference type="PANTHER" id="PTHR43903">
    <property type="entry name" value="NEUROLIGIN"/>
    <property type="match status" value="1"/>
</dbReference>
<dbReference type="STRING" id="1424659.SAMN05216368_101444"/>
<dbReference type="Proteomes" id="UP000199639">
    <property type="component" value="Unassembled WGS sequence"/>
</dbReference>
<accession>A0A5E9FVE1</accession>
<dbReference type="AlphaFoldDB" id="A0A5E9FVE1"/>
<organism evidence="2 3">
    <name type="scientific">Cryobacterium flavum</name>
    <dbReference type="NCBI Taxonomy" id="1424659"/>
    <lineage>
        <taxon>Bacteria</taxon>
        <taxon>Bacillati</taxon>
        <taxon>Actinomycetota</taxon>
        <taxon>Actinomycetes</taxon>
        <taxon>Micrococcales</taxon>
        <taxon>Microbacteriaceae</taxon>
        <taxon>Cryobacterium</taxon>
    </lineage>
</organism>
<dbReference type="Pfam" id="PF00135">
    <property type="entry name" value="COesterase"/>
    <property type="match status" value="1"/>
</dbReference>
<gene>
    <name evidence="2" type="ORF">SAMN05216368_101444</name>
</gene>
<evidence type="ECO:0000313" key="3">
    <source>
        <dbReference type="Proteomes" id="UP000199639"/>
    </source>
</evidence>
<dbReference type="InterPro" id="IPR029058">
    <property type="entry name" value="AB_hydrolase_fold"/>
</dbReference>
<feature type="domain" description="Carboxylesterase type B" evidence="1">
    <location>
        <begin position="23"/>
        <end position="81"/>
    </location>
</feature>
<reference evidence="2 3" key="1">
    <citation type="submission" date="2016-10" db="EMBL/GenBank/DDBJ databases">
        <authorList>
            <person name="Varghese N."/>
            <person name="Submissions S."/>
        </authorList>
    </citation>
    <scope>NUCLEOTIDE SEQUENCE [LARGE SCALE GENOMIC DNA]</scope>
    <source>
        <strain evidence="2 3">CGMCC 1.11215</strain>
    </source>
</reference>
<dbReference type="InterPro" id="IPR051093">
    <property type="entry name" value="Neuroligin/BSAL"/>
</dbReference>
<evidence type="ECO:0000259" key="1">
    <source>
        <dbReference type="Pfam" id="PF00135"/>
    </source>
</evidence>
<dbReference type="InterPro" id="IPR002018">
    <property type="entry name" value="CarbesteraseB"/>
</dbReference>
<proteinExistence type="predicted"/>
<evidence type="ECO:0000313" key="2">
    <source>
        <dbReference type="EMBL" id="SDM61331.1"/>
    </source>
</evidence>
<dbReference type="Gene3D" id="3.40.50.1820">
    <property type="entry name" value="alpha/beta hydrolase"/>
    <property type="match status" value="1"/>
</dbReference>
<sequence length="82" mass="8743">MALQTLSTEPSLVPPVPARSALDVRVTGGMVRGIREGAVLAWRGIPYAAPPVGDRRFRAPQPVIAWPGVRDASRYGDVAPQP</sequence>